<evidence type="ECO:0000313" key="8">
    <source>
        <dbReference type="EMBL" id="PRX16994.1"/>
    </source>
</evidence>
<dbReference type="GO" id="GO:0008234">
    <property type="term" value="F:cysteine-type peptidase activity"/>
    <property type="evidence" value="ECO:0007669"/>
    <property type="project" value="UniProtKB-KW"/>
</dbReference>
<comment type="similarity">
    <text evidence="1">Belongs to the peptidase C40 family.</text>
</comment>
<dbReference type="EMBL" id="PVMZ01000017">
    <property type="protein sequence ID" value="PRX16994.1"/>
    <property type="molecule type" value="Genomic_DNA"/>
</dbReference>
<evidence type="ECO:0000259" key="7">
    <source>
        <dbReference type="PROSITE" id="PS51935"/>
    </source>
</evidence>
<dbReference type="InterPro" id="IPR051794">
    <property type="entry name" value="PG_Endopeptidase_C40"/>
</dbReference>
<dbReference type="PROSITE" id="PS51935">
    <property type="entry name" value="NLPC_P60"/>
    <property type="match status" value="1"/>
</dbReference>
<protein>
    <submittedName>
        <fullName evidence="8">NlpC/P60 family protein</fullName>
    </submittedName>
</protein>
<reference evidence="8 9" key="1">
    <citation type="submission" date="2018-03" db="EMBL/GenBank/DDBJ databases">
        <title>Genomic Encyclopedia of Archaeal and Bacterial Type Strains, Phase II (KMG-II): from individual species to whole genera.</title>
        <authorList>
            <person name="Goeker M."/>
        </authorList>
    </citation>
    <scope>NUCLEOTIDE SEQUENCE [LARGE SCALE GENOMIC DNA]</scope>
    <source>
        <strain evidence="8 9">DSM 43146</strain>
    </source>
</reference>
<keyword evidence="2" id="KW-0645">Protease</keyword>
<keyword evidence="9" id="KW-1185">Reference proteome</keyword>
<keyword evidence="6" id="KW-0732">Signal</keyword>
<evidence type="ECO:0000313" key="9">
    <source>
        <dbReference type="Proteomes" id="UP000239415"/>
    </source>
</evidence>
<gene>
    <name evidence="8" type="ORF">CLV67_11751</name>
</gene>
<feature type="domain" description="NlpC/P60" evidence="7">
    <location>
        <begin position="214"/>
        <end position="329"/>
    </location>
</feature>
<sequence length="329" mass="35577">MKRIGARRAGLVRTLMCAAAAVGILVTGPSVAHAEPSPAEIEKQIDKEWNELEPVIEDYNGTHTKLVKLRKQQKDLAKTLAPLQSQVDKAMVEVKGLAVDAYMQGSPGAMNAMLLTGSPTGFVDKLTLLDQLARNREASIAEVAKLRDKYAADKAAVDKLESEIAVRDTDLATKKTSIEKEITKLQKLRLTAYGNVDASDGELRTGPCPVTYTNDKGGRAAQKACDLIGKPYVFGSNGPSSYDCSGLTQEAWGSVGVHLEHYTKDQWGSTRSVSRSELRPGDLVFYYSDVHHVALYIGGGKVVHAPSTGDHVRMATIDRGPIAGYRRPA</sequence>
<comment type="caution">
    <text evidence="8">The sequence shown here is derived from an EMBL/GenBank/DDBJ whole genome shotgun (WGS) entry which is preliminary data.</text>
</comment>
<keyword evidence="4" id="KW-0788">Thiol protease</keyword>
<evidence type="ECO:0000256" key="3">
    <source>
        <dbReference type="ARBA" id="ARBA00022801"/>
    </source>
</evidence>
<accession>A0A2T0K2F8</accession>
<dbReference type="InterPro" id="IPR000064">
    <property type="entry name" value="NLP_P60_dom"/>
</dbReference>
<dbReference type="PANTHER" id="PTHR47359">
    <property type="entry name" value="PEPTIDOGLYCAN DL-ENDOPEPTIDASE CWLO"/>
    <property type="match status" value="1"/>
</dbReference>
<dbReference type="AlphaFoldDB" id="A0A2T0K2F8"/>
<organism evidence="8 9">
    <name type="scientific">Actinoplanes italicus</name>
    <dbReference type="NCBI Taxonomy" id="113567"/>
    <lineage>
        <taxon>Bacteria</taxon>
        <taxon>Bacillati</taxon>
        <taxon>Actinomycetota</taxon>
        <taxon>Actinomycetes</taxon>
        <taxon>Micromonosporales</taxon>
        <taxon>Micromonosporaceae</taxon>
        <taxon>Actinoplanes</taxon>
    </lineage>
</organism>
<dbReference type="SUPFAM" id="SSF54001">
    <property type="entry name" value="Cysteine proteinases"/>
    <property type="match status" value="1"/>
</dbReference>
<name>A0A2T0K2F8_9ACTN</name>
<proteinExistence type="inferred from homology"/>
<dbReference type="RefSeq" id="WP_239166935.1">
    <property type="nucleotide sequence ID" value="NZ_BOMO01000174.1"/>
</dbReference>
<evidence type="ECO:0000256" key="5">
    <source>
        <dbReference type="SAM" id="Coils"/>
    </source>
</evidence>
<dbReference type="Gene3D" id="3.90.1720.10">
    <property type="entry name" value="endopeptidase domain like (from Nostoc punctiforme)"/>
    <property type="match status" value="1"/>
</dbReference>
<dbReference type="PANTHER" id="PTHR47359:SF3">
    <property type="entry name" value="NLP_P60 DOMAIN-CONTAINING PROTEIN-RELATED"/>
    <property type="match status" value="1"/>
</dbReference>
<evidence type="ECO:0000256" key="6">
    <source>
        <dbReference type="SAM" id="SignalP"/>
    </source>
</evidence>
<keyword evidence="5" id="KW-0175">Coiled coil</keyword>
<feature type="signal peptide" evidence="6">
    <location>
        <begin position="1"/>
        <end position="34"/>
    </location>
</feature>
<keyword evidence="3" id="KW-0378">Hydrolase</keyword>
<dbReference type="Pfam" id="PF00877">
    <property type="entry name" value="NLPC_P60"/>
    <property type="match status" value="1"/>
</dbReference>
<evidence type="ECO:0000256" key="2">
    <source>
        <dbReference type="ARBA" id="ARBA00022670"/>
    </source>
</evidence>
<dbReference type="InterPro" id="IPR038765">
    <property type="entry name" value="Papain-like_cys_pep_sf"/>
</dbReference>
<dbReference type="Proteomes" id="UP000239415">
    <property type="component" value="Unassembled WGS sequence"/>
</dbReference>
<dbReference type="GO" id="GO:0006508">
    <property type="term" value="P:proteolysis"/>
    <property type="evidence" value="ECO:0007669"/>
    <property type="project" value="UniProtKB-KW"/>
</dbReference>
<evidence type="ECO:0000256" key="4">
    <source>
        <dbReference type="ARBA" id="ARBA00022807"/>
    </source>
</evidence>
<feature type="chain" id="PRO_5015683808" evidence="6">
    <location>
        <begin position="35"/>
        <end position="329"/>
    </location>
</feature>
<dbReference type="Gene3D" id="6.10.250.3150">
    <property type="match status" value="1"/>
</dbReference>
<feature type="coiled-coil region" evidence="5">
    <location>
        <begin position="129"/>
        <end position="163"/>
    </location>
</feature>
<evidence type="ECO:0000256" key="1">
    <source>
        <dbReference type="ARBA" id="ARBA00007074"/>
    </source>
</evidence>